<keyword evidence="5" id="KW-0233">DNA recombination</keyword>
<keyword evidence="3" id="KW-0229">DNA integration</keyword>
<comment type="caution">
    <text evidence="9">The sequence shown here is derived from an EMBL/GenBank/DDBJ whole genome shotgun (WGS) entry which is preliminary data.</text>
</comment>
<dbReference type="CDD" id="cd01189">
    <property type="entry name" value="INT_ICEBs1_C_like"/>
    <property type="match status" value="1"/>
</dbReference>
<dbReference type="Gene3D" id="1.10.150.130">
    <property type="match status" value="1"/>
</dbReference>
<dbReference type="InterPro" id="IPR011010">
    <property type="entry name" value="DNA_brk_join_enz"/>
</dbReference>
<dbReference type="AlphaFoldDB" id="A0A414JB47"/>
<dbReference type="SUPFAM" id="SSF54171">
    <property type="entry name" value="DNA-binding domain"/>
    <property type="match status" value="1"/>
</dbReference>
<dbReference type="InterPro" id="IPR013762">
    <property type="entry name" value="Integrase-like_cat_sf"/>
</dbReference>
<feature type="domain" description="Core-binding (CB)" evidence="8">
    <location>
        <begin position="70"/>
        <end position="152"/>
    </location>
</feature>
<feature type="domain" description="Tyr recombinase" evidence="7">
    <location>
        <begin position="174"/>
        <end position="397"/>
    </location>
</feature>
<dbReference type="InterPro" id="IPR002104">
    <property type="entry name" value="Integrase_catalytic"/>
</dbReference>
<dbReference type="Pfam" id="PF14659">
    <property type="entry name" value="Phage_int_SAM_3"/>
    <property type="match status" value="1"/>
</dbReference>
<organism evidence="9 10">
    <name type="scientific">Blautia obeum</name>
    <dbReference type="NCBI Taxonomy" id="40520"/>
    <lineage>
        <taxon>Bacteria</taxon>
        <taxon>Bacillati</taxon>
        <taxon>Bacillota</taxon>
        <taxon>Clostridia</taxon>
        <taxon>Lachnospirales</taxon>
        <taxon>Lachnospiraceae</taxon>
        <taxon>Blautia</taxon>
    </lineage>
</organism>
<evidence type="ECO:0000256" key="4">
    <source>
        <dbReference type="ARBA" id="ARBA00023125"/>
    </source>
</evidence>
<dbReference type="InterPro" id="IPR050808">
    <property type="entry name" value="Phage_Integrase"/>
</dbReference>
<evidence type="ECO:0000256" key="3">
    <source>
        <dbReference type="ARBA" id="ARBA00022908"/>
    </source>
</evidence>
<dbReference type="PANTHER" id="PTHR30629">
    <property type="entry name" value="PROPHAGE INTEGRASE"/>
    <property type="match status" value="1"/>
</dbReference>
<gene>
    <name evidence="9" type="ORF">DW740_00180</name>
</gene>
<dbReference type="SUPFAM" id="SSF56349">
    <property type="entry name" value="DNA breaking-rejoining enzymes"/>
    <property type="match status" value="1"/>
</dbReference>
<evidence type="ECO:0000256" key="2">
    <source>
        <dbReference type="ARBA" id="ARBA00008857"/>
    </source>
</evidence>
<dbReference type="PANTHER" id="PTHR30629:SF2">
    <property type="entry name" value="PROPHAGE INTEGRASE INTS-RELATED"/>
    <property type="match status" value="1"/>
</dbReference>
<name>A0A414JB47_9FIRM</name>
<evidence type="ECO:0000313" key="10">
    <source>
        <dbReference type="Proteomes" id="UP000283745"/>
    </source>
</evidence>
<dbReference type="GO" id="GO:0008907">
    <property type="term" value="F:integrase activity"/>
    <property type="evidence" value="ECO:0007669"/>
    <property type="project" value="InterPro"/>
</dbReference>
<dbReference type="PROSITE" id="PS51898">
    <property type="entry name" value="TYR_RECOMBINASE"/>
    <property type="match status" value="1"/>
</dbReference>
<evidence type="ECO:0000313" key="9">
    <source>
        <dbReference type="EMBL" id="RHE41775.1"/>
    </source>
</evidence>
<protein>
    <submittedName>
        <fullName evidence="9">Site-specific integrase</fullName>
    </submittedName>
</protein>
<evidence type="ECO:0000256" key="1">
    <source>
        <dbReference type="ARBA" id="ARBA00003283"/>
    </source>
</evidence>
<dbReference type="Pfam" id="PF02920">
    <property type="entry name" value="Integrase_DNA"/>
    <property type="match status" value="1"/>
</dbReference>
<dbReference type="InterPro" id="IPR044068">
    <property type="entry name" value="CB"/>
</dbReference>
<dbReference type="Proteomes" id="UP000283745">
    <property type="component" value="Unassembled WGS sequence"/>
</dbReference>
<dbReference type="InterPro" id="IPR004191">
    <property type="entry name" value="Integrase_Tn916-type_DNA-bd_N"/>
</dbReference>
<evidence type="ECO:0000259" key="7">
    <source>
        <dbReference type="PROSITE" id="PS51898"/>
    </source>
</evidence>
<dbReference type="GO" id="GO:0006310">
    <property type="term" value="P:DNA recombination"/>
    <property type="evidence" value="ECO:0007669"/>
    <property type="project" value="UniProtKB-KW"/>
</dbReference>
<dbReference type="EMBL" id="QSKF01000001">
    <property type="protein sequence ID" value="RHE41775.1"/>
    <property type="molecule type" value="Genomic_DNA"/>
</dbReference>
<dbReference type="InterPro" id="IPR016177">
    <property type="entry name" value="DNA-bd_dom_sf"/>
</dbReference>
<evidence type="ECO:0000256" key="6">
    <source>
        <dbReference type="PROSITE-ProRule" id="PRU01248"/>
    </source>
</evidence>
<dbReference type="PROSITE" id="PS51900">
    <property type="entry name" value="CB"/>
    <property type="match status" value="1"/>
</dbReference>
<accession>A0A414JB47</accession>
<dbReference type="Gene3D" id="1.10.443.10">
    <property type="entry name" value="Intergrase catalytic core"/>
    <property type="match status" value="1"/>
</dbReference>
<dbReference type="InterPro" id="IPR010998">
    <property type="entry name" value="Integrase_recombinase_N"/>
</dbReference>
<dbReference type="InterPro" id="IPR004107">
    <property type="entry name" value="Integrase_SAM-like_N"/>
</dbReference>
<dbReference type="RefSeq" id="WP_118049884.1">
    <property type="nucleotide sequence ID" value="NZ_CABJFK010000001.1"/>
</dbReference>
<proteinExistence type="inferred from homology"/>
<reference evidence="9 10" key="1">
    <citation type="submission" date="2018-08" db="EMBL/GenBank/DDBJ databases">
        <title>A genome reference for cultivated species of the human gut microbiota.</title>
        <authorList>
            <person name="Zou Y."/>
            <person name="Xue W."/>
            <person name="Luo G."/>
        </authorList>
    </citation>
    <scope>NUCLEOTIDE SEQUENCE [LARGE SCALE GENOMIC DNA]</scope>
    <source>
        <strain evidence="9 10">AM28-23</strain>
    </source>
</reference>
<dbReference type="Gene3D" id="3.30.160.60">
    <property type="entry name" value="Classic Zinc Finger"/>
    <property type="match status" value="1"/>
</dbReference>
<keyword evidence="4 6" id="KW-0238">DNA-binding</keyword>
<comment type="similarity">
    <text evidence="2">Belongs to the 'phage' integrase family.</text>
</comment>
<comment type="function">
    <text evidence="1">Site-specific tyrosine recombinase, which acts by catalyzing the cutting and rejoining of the recombining DNA molecules.</text>
</comment>
<evidence type="ECO:0000256" key="5">
    <source>
        <dbReference type="ARBA" id="ARBA00023172"/>
    </source>
</evidence>
<evidence type="ECO:0000259" key="8">
    <source>
        <dbReference type="PROSITE" id="PS51900"/>
    </source>
</evidence>
<dbReference type="Pfam" id="PF00589">
    <property type="entry name" value="Phage_integrase"/>
    <property type="match status" value="1"/>
</dbReference>
<dbReference type="GO" id="GO:0003677">
    <property type="term" value="F:DNA binding"/>
    <property type="evidence" value="ECO:0007669"/>
    <property type="project" value="UniProtKB-UniRule"/>
</dbReference>
<sequence length="403" mass="46401">MARKKRTDSRGRVLKVGESQNKDGRYCYRWSDALGKRSTIYALDLAELRAKEKQIQRDIEDGISTKGGDITLNQLFEIYMETKSNIRKSTYVNYRNYWNVSVKNSIIGEMKVNQIKQIHIKRLYADLKQRGIEGSSIQTYHVLISSVFQLAVDSDLIRKNPCRNCRKEIKVNPSNKKALTVNEQQNFLDFVKNSNVYKIYYPILNFALSTGLRIGEIIGLRLDEIDMKENVIHIRRQLIYKDFGDGYKFHIEPPKSQSGNRDVPLTSAARESLIEQKKLDLILARRAREQAVDGVKGFVFINSRGMPILPFNFNNMLKNITRAYNKQESQAAAKEHREPELLPHISAHILRHTACTRMAEAGIDPKVLQVIMGHADIGITMNIYNHTDSERIQGEMKKLENIM</sequence>